<evidence type="ECO:0000259" key="11">
    <source>
        <dbReference type="PROSITE" id="PS50259"/>
    </source>
</evidence>
<evidence type="ECO:0000256" key="4">
    <source>
        <dbReference type="ARBA" id="ARBA00022989"/>
    </source>
</evidence>
<comment type="subcellular location">
    <subcellularLocation>
        <location evidence="1">Cell membrane</location>
        <topology evidence="1">Multi-pass membrane protein</topology>
    </subcellularLocation>
</comment>
<dbReference type="PROSITE" id="PS50259">
    <property type="entry name" value="G_PROTEIN_RECEP_F3_4"/>
    <property type="match status" value="1"/>
</dbReference>
<feature type="transmembrane region" description="Helical" evidence="10">
    <location>
        <begin position="614"/>
        <end position="635"/>
    </location>
</feature>
<dbReference type="SUPFAM" id="SSF53822">
    <property type="entry name" value="Periplasmic binding protein-like I"/>
    <property type="match status" value="1"/>
</dbReference>
<keyword evidence="6 10" id="KW-0472">Membrane</keyword>
<evidence type="ECO:0000256" key="10">
    <source>
        <dbReference type="SAM" id="Phobius"/>
    </source>
</evidence>
<dbReference type="CDD" id="cd06366">
    <property type="entry name" value="PBP1_GABAb_receptor"/>
    <property type="match status" value="1"/>
</dbReference>
<comment type="caution">
    <text evidence="12">The sequence shown here is derived from an EMBL/GenBank/DDBJ whole genome shotgun (WGS) entry which is preliminary data.</text>
</comment>
<dbReference type="PROSITE" id="PS00981">
    <property type="entry name" value="G_PROTEIN_RECEP_F3_3"/>
    <property type="match status" value="1"/>
</dbReference>
<evidence type="ECO:0000256" key="6">
    <source>
        <dbReference type="ARBA" id="ARBA00023136"/>
    </source>
</evidence>
<feature type="transmembrane region" description="Helical" evidence="10">
    <location>
        <begin position="681"/>
        <end position="701"/>
    </location>
</feature>
<keyword evidence="5" id="KW-0297">G-protein coupled receptor</keyword>
<feature type="transmembrane region" description="Helical" evidence="10">
    <location>
        <begin position="655"/>
        <end position="675"/>
    </location>
</feature>
<dbReference type="InterPro" id="IPR017979">
    <property type="entry name" value="GPCR_3_CS"/>
</dbReference>
<dbReference type="InterPro" id="IPR028082">
    <property type="entry name" value="Peripla_BP_I"/>
</dbReference>
<keyword evidence="9" id="KW-0807">Transducer</keyword>
<evidence type="ECO:0000256" key="8">
    <source>
        <dbReference type="ARBA" id="ARBA00023180"/>
    </source>
</evidence>
<organism evidence="12 13">
    <name type="scientific">Porites lobata</name>
    <dbReference type="NCBI Taxonomy" id="104759"/>
    <lineage>
        <taxon>Eukaryota</taxon>
        <taxon>Metazoa</taxon>
        <taxon>Cnidaria</taxon>
        <taxon>Anthozoa</taxon>
        <taxon>Hexacorallia</taxon>
        <taxon>Scleractinia</taxon>
        <taxon>Fungiina</taxon>
        <taxon>Poritidae</taxon>
        <taxon>Porites</taxon>
    </lineage>
</organism>
<proteinExistence type="predicted"/>
<evidence type="ECO:0000313" key="13">
    <source>
        <dbReference type="Proteomes" id="UP001159405"/>
    </source>
</evidence>
<dbReference type="EMBL" id="CALNXK010000513">
    <property type="protein sequence ID" value="CAH3186951.1"/>
    <property type="molecule type" value="Genomic_DNA"/>
</dbReference>
<feature type="transmembrane region" description="Helical" evidence="10">
    <location>
        <begin position="476"/>
        <end position="497"/>
    </location>
</feature>
<dbReference type="PANTHER" id="PTHR10519:SF74">
    <property type="entry name" value="GAMMA-AMINOBUTYRIC ACID TYPE B RECEPTOR SUBUNIT 2"/>
    <property type="match status" value="1"/>
</dbReference>
<dbReference type="PRINTS" id="PR01177">
    <property type="entry name" value="GABAB1RECPTR"/>
</dbReference>
<keyword evidence="8" id="KW-0325">Glycoprotein</keyword>
<keyword evidence="4 10" id="KW-1133">Transmembrane helix</keyword>
<evidence type="ECO:0000256" key="5">
    <source>
        <dbReference type="ARBA" id="ARBA00023040"/>
    </source>
</evidence>
<evidence type="ECO:0000256" key="9">
    <source>
        <dbReference type="ARBA" id="ARBA00023224"/>
    </source>
</evidence>
<name>A0ABN8S886_9CNID</name>
<accession>A0ABN8S886</accession>
<feature type="domain" description="G-protein coupled receptors family 3 profile" evidence="11">
    <location>
        <begin position="469"/>
        <end position="704"/>
    </location>
</feature>
<dbReference type="InterPro" id="IPR002455">
    <property type="entry name" value="GPCR3_GABA-B"/>
</dbReference>
<dbReference type="InterPro" id="IPR017978">
    <property type="entry name" value="GPCR_3_C"/>
</dbReference>
<evidence type="ECO:0000313" key="12">
    <source>
        <dbReference type="EMBL" id="CAH3186951.1"/>
    </source>
</evidence>
<keyword evidence="2" id="KW-1003">Cell membrane</keyword>
<dbReference type="PRINTS" id="PR01176">
    <property type="entry name" value="GABABRECEPTR"/>
</dbReference>
<keyword evidence="13" id="KW-1185">Reference proteome</keyword>
<dbReference type="CDD" id="cd15047">
    <property type="entry name" value="7tmC_GABA-B-like"/>
    <property type="match status" value="1"/>
</dbReference>
<dbReference type="Gene3D" id="3.40.50.2300">
    <property type="match status" value="2"/>
</dbReference>
<evidence type="ECO:0000256" key="7">
    <source>
        <dbReference type="ARBA" id="ARBA00023170"/>
    </source>
</evidence>
<evidence type="ECO:0000256" key="3">
    <source>
        <dbReference type="ARBA" id="ARBA00022692"/>
    </source>
</evidence>
<feature type="transmembrane region" description="Helical" evidence="10">
    <location>
        <begin position="557"/>
        <end position="578"/>
    </location>
</feature>
<reference evidence="12 13" key="1">
    <citation type="submission" date="2022-05" db="EMBL/GenBank/DDBJ databases">
        <authorList>
            <consortium name="Genoscope - CEA"/>
            <person name="William W."/>
        </authorList>
    </citation>
    <scope>NUCLEOTIDE SEQUENCE [LARGE SCALE GENOMIC DNA]</scope>
</reference>
<dbReference type="Pfam" id="PF00003">
    <property type="entry name" value="7tm_3"/>
    <property type="match status" value="1"/>
</dbReference>
<evidence type="ECO:0000256" key="1">
    <source>
        <dbReference type="ARBA" id="ARBA00004651"/>
    </source>
</evidence>
<keyword evidence="7" id="KW-0675">Receptor</keyword>
<feature type="transmembrane region" description="Helical" evidence="10">
    <location>
        <begin position="517"/>
        <end position="537"/>
    </location>
</feature>
<dbReference type="Proteomes" id="UP001159405">
    <property type="component" value="Unassembled WGS sequence"/>
</dbReference>
<evidence type="ECO:0000256" key="2">
    <source>
        <dbReference type="ARBA" id="ARBA00022475"/>
    </source>
</evidence>
<dbReference type="PANTHER" id="PTHR10519">
    <property type="entry name" value="GABA-B RECEPTOR"/>
    <property type="match status" value="1"/>
</dbReference>
<protein>
    <recommendedName>
        <fullName evidence="11">G-protein coupled receptors family 3 profile domain-containing protein</fullName>
    </recommendedName>
</protein>
<sequence>MSTAVSSQKTMLHIGGFIEVNTADKGWNSAGVQPAIDLAIKHINNRTDILPNHTIQIHWKDTKCSDAYAIKALVEQLRKPPTKVALIGPGCSISAVLVAAASHFWNLIQLGFSAGSSSLSDKRRFPLFFRVNGPEFTLYKAAVSLLHRFNWKRIAIVKQDEDLFNDVHERLQTMLKKEGISVITANSFVKDPDNVITDLKNRRARIIVILMYEDKSRMVMCEAHRQNFFGSHIQWIIPGWYSKDWWKVRNFSGCSVEEIRRVARNFLAVQEGYINNTVNTLSGLTVDEFLTMYEAELQNYSFPNNSYAVFGYDSAWVLASALEKTVMQLKEKNMSFDNFSYKSASIRQELRSVLLRTNLSGISGFIKFDKNQERLNMIWIKQFQGDKEVKVGYFDPERHNLRKGELTFFAGENFTWPDGKPPKDKDPLNERLIKTNLTLFYVMSSVAATGLLTAFGLLFVNYHFRFHSVIRQSSPRLNNVIVTGCLLFYCCVFLYGAEAFVESRGTHTVICKVRRGMCSLSFTLAFGTMFVKTWRVYKIFTNKQLCKQLGMLHDRHLLAIVFGLVCLDVVYITAWEIADPITSYVQHLGRETTPDGREISHGKVLNCTLNYRSLWYMFWAIWKSPFLVIGLFLAWETRNVTLASLNDSKYIGMSVYNVVIMTLITVPLSFVIDHGNIDAKFALFGTLFNAVSTFTLLLLFVPKIIKLRDEVASPERAQNTNHAAKSFNDSCLEHHDGRNGYRRHDECPHCKCS</sequence>
<dbReference type="Pfam" id="PF01094">
    <property type="entry name" value="ANF_receptor"/>
    <property type="match status" value="1"/>
</dbReference>
<gene>
    <name evidence="12" type="ORF">PLOB_00036497</name>
</gene>
<dbReference type="InterPro" id="IPR001828">
    <property type="entry name" value="ANF_lig-bd_rcpt"/>
</dbReference>
<feature type="transmembrane region" description="Helical" evidence="10">
    <location>
        <begin position="439"/>
        <end position="464"/>
    </location>
</feature>
<keyword evidence="3 10" id="KW-0812">Transmembrane</keyword>